<keyword evidence="2" id="KW-1185">Reference proteome</keyword>
<gene>
    <name evidence="1" type="ORF">R4Z09_09980</name>
</gene>
<dbReference type="Pfam" id="PF10719">
    <property type="entry name" value="ComFB"/>
    <property type="match status" value="1"/>
</dbReference>
<proteinExistence type="predicted"/>
<sequence length="107" mass="12862">MKKSHLKYPRLDEMMDKGFYNVMEEVLTTLVNVLMMSPDYQTFCHCQKCRNDIIALSLNNLPSHYVTTEEGRNRVFEYLNREENRKWINKKIIQAIHIVGKYPKHDR</sequence>
<name>A0ABZ2CJS7_9BACI</name>
<dbReference type="InterPro" id="IPR019657">
    <property type="entry name" value="ComFB"/>
</dbReference>
<accession>A0ABZ2CJS7</accession>
<reference evidence="1 2" key="1">
    <citation type="submission" date="2023-10" db="EMBL/GenBank/DDBJ databases">
        <title>Niallia locisalis sp.nov. isolated from a salt pond sample.</title>
        <authorList>
            <person name="Li X.-J."/>
            <person name="Dong L."/>
        </authorList>
    </citation>
    <scope>NUCLEOTIDE SEQUENCE [LARGE SCALE GENOMIC DNA]</scope>
    <source>
        <strain evidence="1 2">DSM 29761</strain>
    </source>
</reference>
<dbReference type="EMBL" id="CP137640">
    <property type="protein sequence ID" value="WVX83288.1"/>
    <property type="molecule type" value="Genomic_DNA"/>
</dbReference>
<evidence type="ECO:0000313" key="2">
    <source>
        <dbReference type="Proteomes" id="UP001357223"/>
    </source>
</evidence>
<dbReference type="Proteomes" id="UP001357223">
    <property type="component" value="Chromosome"/>
</dbReference>
<evidence type="ECO:0000313" key="1">
    <source>
        <dbReference type="EMBL" id="WVX83288.1"/>
    </source>
</evidence>
<protein>
    <submittedName>
        <fullName evidence="1">Late competence development ComFB family protein</fullName>
    </submittedName>
</protein>
<dbReference type="RefSeq" id="WP_338452174.1">
    <property type="nucleotide sequence ID" value="NZ_CP137640.1"/>
</dbReference>
<organism evidence="1 2">
    <name type="scientific">Niallia oryzisoli</name>
    <dbReference type="NCBI Taxonomy" id="1737571"/>
    <lineage>
        <taxon>Bacteria</taxon>
        <taxon>Bacillati</taxon>
        <taxon>Bacillota</taxon>
        <taxon>Bacilli</taxon>
        <taxon>Bacillales</taxon>
        <taxon>Bacillaceae</taxon>
        <taxon>Niallia</taxon>
    </lineage>
</organism>